<feature type="compositionally biased region" description="Low complexity" evidence="1">
    <location>
        <begin position="1445"/>
        <end position="1454"/>
    </location>
</feature>
<dbReference type="EMBL" id="CAUYUE010000006">
    <property type="protein sequence ID" value="CAK0779775.1"/>
    <property type="molecule type" value="Genomic_DNA"/>
</dbReference>
<feature type="domain" description="Cell morphogenesis protein C-terminal" evidence="3">
    <location>
        <begin position="1879"/>
        <end position="2040"/>
    </location>
</feature>
<sequence length="2101" mass="230711">MQQAQLPPFADSLLAHFKSHAKTHVDAATPQDRGEAPADASYAQVLAGLQLISTLAAAQLFDALLSWRKASLKLTSTQQSDQVTILRKRLGVETVYLEATLQLVSPSSSSLTAGQAKALEDLIFDWVPHAEKFVDSRFTDLMKARAKVTTLCAHMIGGLSYQHLPAVTDRFIQELEKRIRVDAPAARQELLLTIEGMQCVRLGLITDMQVTEARDFLMRMQPLRHVAPVRKSQVQHAMCETLTSILKRLVSETAPSEAGNGAIAPVLAGWRNTVHSIRADIVSWTARQSKHAPVAYPFITMLLCLEDDSAFSSYVDTLMDHLQRQLKDKLQRTQILECIVLCTESYLRRNAAKQGSEAAAERWLSRTIKPVVAGLRKGSFQFQEQQDLLMELCCVAARHAPAYGIGVLLPDMLTIENSGWDALMIGLRALLTMLIAAPAWSRGNQQPHFEHDPWTREGSHSPDLLAMLQRGQQPLQVYTPAKLQLQLARSLGNVLQNGHTLFGSFRLYSAGRPLAEGLQKDKLPGLPVFATALRCLPYILPDAWDASRIAAELPGYTIHADAAIRQAATDVLRRSIKALPSHRNEILLGMAAFLAQLSEDHPEAIRAAIILMSALVHEYMDTLAESATEALSRPGPELAVARLEGIGLCFLCSPDVSIRRAAWDFLIAVRQLHSALSAIDTEGENSGAAQIPPESREYVIDILEESGRSLVKQCYWDFGRWSDLWRTWRPVGMDRPFRENPITLGDLMRRALTYEDSVRWGRCMAETAKIASTVCPASAAEAYVEIVNRLHALMLRDSSGRIVQLTDATGDPLKADLSRTYAMVACACPQPGPRLGSSVMPKLTHRELFRHLLQNARIGPDAVQQAAILALGHCQQECLAMLLEEMQSLGDDSTEKAKARGKPRREDVRLTVAHVLRVLLDAMPPVGCALAQRDRSRLVDFATDTLRFLNANPQEPLQDLLALRYCLCSIARCMALQFAEVEGSPFGLHLRRMLFLAFSTWTEEGAIPGRHRGDVVKAVMAAKARVKDPDSARAMEADMLEANEYLELNAAMSMAAMLLGPAFDAEARRPQGRVFSWIDRMLRGPHAHDGPPSAGGPLRSLGPSKAAVARTALLNMLSANHDVLPVYVHQCYSAEPAIACTYFQVMTEAYMAHDVHVPQHQLMSLILCKIGDSDKVVRDDALDLLNMMSARVWKDNGRAAAAVRPGTPLLHADLLQRAGRAAVITGNLQDAYQEFQLQLSCSLAREHPEVSEALCMEIMARQLEAPGAPQAHRQALACLAPWMHNLSFAARWEGNWSEQLLKSMYQVTWHHASAFPQETGQLWITVAANKRNVIPILDFVITQGLQEATELPEEGWASELQRFAVGKKIASCLSTVSCQHTLDHLMYEISQLLHETDDPSVTKAFTESASRVYEFHNAPPQPQRSSKSDRVSETHERASLQYRPSTTTSAAGTAAGHFRRVSDLLRSSRAGSELSNQSGGSFTSSLNDSAMLPDSASYSPSFHREPSPSAAPSPVRRKTLARPEIAVCLISEILFEYKEDVREHLPALLHILTITLDSTQPILQQHSQQALLNLVYSFTTQRFGEQHGPSNEDKQEAAGRLIQYLQAMQGQLLWSFEDSNLNRSHLSSAAALKHFVQSLVDVLHFEEDLRGRWAAEAMRWLLQSSSRHLTSRSHQVFRALQSSREAEACSTLLACLHKCLQPGLPKTSFHDSVEICLTLQGMVAAMPSSQLEVYPQLLLACLAALTTTSVHVFSLLLKLLCEILARLDTGSASVQTVLLACAPQPSLPQSDMGVAAHHSAPEWQLGSFMAEGKPLLAVQQLLIKGLFKPETELATAQALTSVVRQLAITPVRDQQDCATCFPEWSGLQSHAPAQEGIASVFGNATAQMALSISALLPWLCISHGRSQCESTASECIQVHADACRAIGHAELATALLGLAGDAADNVQICLQPICAALADAFFPGYGRVILERLIDVLTHGPESQHTWVLAILQGILEAPRLDLGPNGQLLADPQLTYPVAAILETHGGHQALQVLEAAMRRLPHAAHNNSEQLASWPQAIEEPAPAAGSDPAGAIRRVVEEWRGHTSAPSKLMPYLDIVQA</sequence>
<evidence type="ECO:0000313" key="5">
    <source>
        <dbReference type="EMBL" id="CAK0779775.1"/>
    </source>
</evidence>
<evidence type="ECO:0000259" key="3">
    <source>
        <dbReference type="Pfam" id="PF14225"/>
    </source>
</evidence>
<dbReference type="GO" id="GO:0030427">
    <property type="term" value="C:site of polarized growth"/>
    <property type="evidence" value="ECO:0007669"/>
    <property type="project" value="TreeGrafter"/>
</dbReference>
<evidence type="ECO:0000259" key="4">
    <source>
        <dbReference type="Pfam" id="PF14228"/>
    </source>
</evidence>
<keyword evidence="6" id="KW-1185">Reference proteome</keyword>
<dbReference type="SUPFAM" id="SSF48371">
    <property type="entry name" value="ARM repeat"/>
    <property type="match status" value="1"/>
</dbReference>
<dbReference type="GO" id="GO:0005938">
    <property type="term" value="C:cell cortex"/>
    <property type="evidence" value="ECO:0007669"/>
    <property type="project" value="TreeGrafter"/>
</dbReference>
<dbReference type="InterPro" id="IPR025614">
    <property type="entry name" value="Cell_morpho_N"/>
</dbReference>
<dbReference type="InterPro" id="IPR039867">
    <property type="entry name" value="Furry/Tao3/Mor2"/>
</dbReference>
<dbReference type="PANTHER" id="PTHR12295">
    <property type="entry name" value="FURRY-RELATED"/>
    <property type="match status" value="1"/>
</dbReference>
<feature type="compositionally biased region" description="Polar residues" evidence="1">
    <location>
        <begin position="1469"/>
        <end position="1488"/>
    </location>
</feature>
<reference evidence="5 6" key="1">
    <citation type="submission" date="2023-10" db="EMBL/GenBank/DDBJ databases">
        <authorList>
            <person name="Maclean D."/>
            <person name="Macfadyen A."/>
        </authorList>
    </citation>
    <scope>NUCLEOTIDE SEQUENCE [LARGE SCALE GENOMIC DNA]</scope>
</reference>
<feature type="domain" description="Cell morphogenesis protein N-terminal" evidence="2">
    <location>
        <begin position="87"/>
        <end position="600"/>
    </location>
</feature>
<dbReference type="InterPro" id="IPR029473">
    <property type="entry name" value="MOR2-PAG1_mid"/>
</dbReference>
<accession>A0AAV1I4B2</accession>
<evidence type="ECO:0008006" key="7">
    <source>
        <dbReference type="Google" id="ProtNLM"/>
    </source>
</evidence>
<evidence type="ECO:0000259" key="2">
    <source>
        <dbReference type="Pfam" id="PF14222"/>
    </source>
</evidence>
<gene>
    <name evidence="5" type="ORF">CVIRNUC_004849</name>
</gene>
<dbReference type="Pfam" id="PF14228">
    <property type="entry name" value="MOR2-PAG1_mid"/>
    <property type="match status" value="1"/>
</dbReference>
<dbReference type="PANTHER" id="PTHR12295:SF30">
    <property type="entry name" value="PROTEIN FURRY"/>
    <property type="match status" value="1"/>
</dbReference>
<dbReference type="Pfam" id="PF14225">
    <property type="entry name" value="MOR2-PAG1_C"/>
    <property type="match status" value="2"/>
</dbReference>
<evidence type="ECO:0000256" key="1">
    <source>
        <dbReference type="SAM" id="MobiDB-lite"/>
    </source>
</evidence>
<organism evidence="5 6">
    <name type="scientific">Coccomyxa viridis</name>
    <dbReference type="NCBI Taxonomy" id="1274662"/>
    <lineage>
        <taxon>Eukaryota</taxon>
        <taxon>Viridiplantae</taxon>
        <taxon>Chlorophyta</taxon>
        <taxon>core chlorophytes</taxon>
        <taxon>Trebouxiophyceae</taxon>
        <taxon>Trebouxiophyceae incertae sedis</taxon>
        <taxon>Coccomyxaceae</taxon>
        <taxon>Coccomyxa</taxon>
    </lineage>
</organism>
<name>A0AAV1I4B2_9CHLO</name>
<evidence type="ECO:0000313" key="6">
    <source>
        <dbReference type="Proteomes" id="UP001314263"/>
    </source>
</evidence>
<proteinExistence type="predicted"/>
<dbReference type="GO" id="GO:0000902">
    <property type="term" value="P:cell morphogenesis"/>
    <property type="evidence" value="ECO:0007669"/>
    <property type="project" value="InterPro"/>
</dbReference>
<comment type="caution">
    <text evidence="5">The sequence shown here is derived from an EMBL/GenBank/DDBJ whole genome shotgun (WGS) entry which is preliminary data.</text>
</comment>
<feature type="domain" description="Cell morphogenesis central region" evidence="4">
    <location>
        <begin position="640"/>
        <end position="1705"/>
    </location>
</feature>
<feature type="region of interest" description="Disordered" evidence="1">
    <location>
        <begin position="1469"/>
        <end position="1517"/>
    </location>
</feature>
<dbReference type="InterPro" id="IPR025481">
    <property type="entry name" value="Cell_Morphogen_C"/>
</dbReference>
<feature type="compositionally biased region" description="Basic and acidic residues" evidence="1">
    <location>
        <begin position="1426"/>
        <end position="1438"/>
    </location>
</feature>
<dbReference type="InterPro" id="IPR016024">
    <property type="entry name" value="ARM-type_fold"/>
</dbReference>
<feature type="region of interest" description="Disordered" evidence="1">
    <location>
        <begin position="1415"/>
        <end position="1454"/>
    </location>
</feature>
<protein>
    <recommendedName>
        <fullName evidence="7">Non-specific serine/threonine protein kinase</fullName>
    </recommendedName>
</protein>
<dbReference type="Pfam" id="PF14222">
    <property type="entry name" value="MOR2-PAG1_N"/>
    <property type="match status" value="1"/>
</dbReference>
<feature type="domain" description="Cell morphogenesis protein C-terminal" evidence="3">
    <location>
        <begin position="1735"/>
        <end position="1843"/>
    </location>
</feature>
<dbReference type="Proteomes" id="UP001314263">
    <property type="component" value="Unassembled WGS sequence"/>
</dbReference>